<organism evidence="1 2">
    <name type="scientific">Marinilactibacillus psychrotolerans 42ea</name>
    <dbReference type="NCBI Taxonomy" id="1255609"/>
    <lineage>
        <taxon>Bacteria</taxon>
        <taxon>Bacillati</taxon>
        <taxon>Bacillota</taxon>
        <taxon>Bacilli</taxon>
        <taxon>Lactobacillales</taxon>
        <taxon>Carnobacteriaceae</taxon>
        <taxon>Marinilactibacillus</taxon>
    </lineage>
</organism>
<gene>
    <name evidence="1" type="ORF">FM115_04175</name>
</gene>
<dbReference type="Proteomes" id="UP000195611">
    <property type="component" value="Unassembled WGS sequence"/>
</dbReference>
<dbReference type="InterPro" id="IPR027417">
    <property type="entry name" value="P-loop_NTPase"/>
</dbReference>
<evidence type="ECO:0008006" key="3">
    <source>
        <dbReference type="Google" id="ProtNLM"/>
    </source>
</evidence>
<reference evidence="1 2" key="1">
    <citation type="submission" date="2017-02" db="EMBL/GenBank/DDBJ databases">
        <authorList>
            <person name="Peterson S.W."/>
        </authorList>
    </citation>
    <scope>NUCLEOTIDE SEQUENCE [LARGE SCALE GENOMIC DNA]</scope>
    <source>
        <strain evidence="1 2">42ea</strain>
    </source>
</reference>
<evidence type="ECO:0000313" key="1">
    <source>
        <dbReference type="EMBL" id="SJN27794.1"/>
    </source>
</evidence>
<evidence type="ECO:0000313" key="2">
    <source>
        <dbReference type="Proteomes" id="UP000195611"/>
    </source>
</evidence>
<dbReference type="AlphaFoldDB" id="A0A1R4J7A1"/>
<dbReference type="Gene3D" id="3.40.50.300">
    <property type="entry name" value="P-loop containing nucleotide triphosphate hydrolases"/>
    <property type="match status" value="1"/>
</dbReference>
<sequence>MTKLIIIRGNSGSGKTTLARNLQLLLTWEECNVSVSRYD</sequence>
<protein>
    <recommendedName>
        <fullName evidence="3">UDP-N-acetylglucosamine kinase</fullName>
    </recommendedName>
</protein>
<proteinExistence type="predicted"/>
<name>A0A1R4J7A1_9LACT</name>
<dbReference type="EMBL" id="FUKW01000066">
    <property type="protein sequence ID" value="SJN27794.1"/>
    <property type="molecule type" value="Genomic_DNA"/>
</dbReference>
<dbReference type="SUPFAM" id="SSF52540">
    <property type="entry name" value="P-loop containing nucleoside triphosphate hydrolases"/>
    <property type="match status" value="1"/>
</dbReference>
<accession>A0A1R4J7A1</accession>